<dbReference type="AlphaFoldDB" id="A0A210PQ82"/>
<sequence>MDQLDSSWDLGNADLIQQIADLDWLHNDKTDFLKEVTTLRVGYELYQRLSGERELAAMRAETIANIAKFVKGNPKATKQELQKEVAKQIWLFSQKVEKM</sequence>
<dbReference type="EMBL" id="NEDP02005560">
    <property type="protein sequence ID" value="OWF38606.1"/>
    <property type="molecule type" value="Genomic_DNA"/>
</dbReference>
<comment type="caution">
    <text evidence="1">The sequence shown here is derived from an EMBL/GenBank/DDBJ whole genome shotgun (WGS) entry which is preliminary data.</text>
</comment>
<dbReference type="Proteomes" id="UP000242188">
    <property type="component" value="Unassembled WGS sequence"/>
</dbReference>
<gene>
    <name evidence="1" type="ORF">KP79_PYT09928</name>
</gene>
<name>A0A210PQ82_MIZYE</name>
<reference evidence="1 2" key="1">
    <citation type="journal article" date="2017" name="Nat. Ecol. Evol.">
        <title>Scallop genome provides insights into evolution of bilaterian karyotype and development.</title>
        <authorList>
            <person name="Wang S."/>
            <person name="Zhang J."/>
            <person name="Jiao W."/>
            <person name="Li J."/>
            <person name="Xun X."/>
            <person name="Sun Y."/>
            <person name="Guo X."/>
            <person name="Huan P."/>
            <person name="Dong B."/>
            <person name="Zhang L."/>
            <person name="Hu X."/>
            <person name="Sun X."/>
            <person name="Wang J."/>
            <person name="Zhao C."/>
            <person name="Wang Y."/>
            <person name="Wang D."/>
            <person name="Huang X."/>
            <person name="Wang R."/>
            <person name="Lv J."/>
            <person name="Li Y."/>
            <person name="Zhang Z."/>
            <person name="Liu B."/>
            <person name="Lu W."/>
            <person name="Hui Y."/>
            <person name="Liang J."/>
            <person name="Zhou Z."/>
            <person name="Hou R."/>
            <person name="Li X."/>
            <person name="Liu Y."/>
            <person name="Li H."/>
            <person name="Ning X."/>
            <person name="Lin Y."/>
            <person name="Zhao L."/>
            <person name="Xing Q."/>
            <person name="Dou J."/>
            <person name="Li Y."/>
            <person name="Mao J."/>
            <person name="Guo H."/>
            <person name="Dou H."/>
            <person name="Li T."/>
            <person name="Mu C."/>
            <person name="Jiang W."/>
            <person name="Fu Q."/>
            <person name="Fu X."/>
            <person name="Miao Y."/>
            <person name="Liu J."/>
            <person name="Yu Q."/>
            <person name="Li R."/>
            <person name="Liao H."/>
            <person name="Li X."/>
            <person name="Kong Y."/>
            <person name="Jiang Z."/>
            <person name="Chourrout D."/>
            <person name="Li R."/>
            <person name="Bao Z."/>
        </authorList>
    </citation>
    <scope>NUCLEOTIDE SEQUENCE [LARGE SCALE GENOMIC DNA]</scope>
    <source>
        <strain evidence="1 2">PY_sf001</strain>
    </source>
</reference>
<protein>
    <submittedName>
        <fullName evidence="1">Uncharacterized protein</fullName>
    </submittedName>
</protein>
<accession>A0A210PQ82</accession>
<evidence type="ECO:0000313" key="2">
    <source>
        <dbReference type="Proteomes" id="UP000242188"/>
    </source>
</evidence>
<keyword evidence="2" id="KW-1185">Reference proteome</keyword>
<evidence type="ECO:0000313" key="1">
    <source>
        <dbReference type="EMBL" id="OWF38606.1"/>
    </source>
</evidence>
<proteinExistence type="predicted"/>
<organism evidence="1 2">
    <name type="scientific">Mizuhopecten yessoensis</name>
    <name type="common">Japanese scallop</name>
    <name type="synonym">Patinopecten yessoensis</name>
    <dbReference type="NCBI Taxonomy" id="6573"/>
    <lineage>
        <taxon>Eukaryota</taxon>
        <taxon>Metazoa</taxon>
        <taxon>Spiralia</taxon>
        <taxon>Lophotrochozoa</taxon>
        <taxon>Mollusca</taxon>
        <taxon>Bivalvia</taxon>
        <taxon>Autobranchia</taxon>
        <taxon>Pteriomorphia</taxon>
        <taxon>Pectinida</taxon>
        <taxon>Pectinoidea</taxon>
        <taxon>Pectinidae</taxon>
        <taxon>Mizuhopecten</taxon>
    </lineage>
</organism>